<dbReference type="Gene3D" id="3.40.50.150">
    <property type="entry name" value="Vaccinia Virus protein VP39"/>
    <property type="match status" value="1"/>
</dbReference>
<dbReference type="AlphaFoldDB" id="K1TVG5"/>
<proteinExistence type="predicted"/>
<protein>
    <submittedName>
        <fullName evidence="1">Precorrin-6x reductase</fullName>
    </submittedName>
</protein>
<organism evidence="1">
    <name type="scientific">human gut metagenome</name>
    <dbReference type="NCBI Taxonomy" id="408170"/>
    <lineage>
        <taxon>unclassified sequences</taxon>
        <taxon>metagenomes</taxon>
        <taxon>organismal metagenomes</taxon>
    </lineage>
</organism>
<dbReference type="EMBL" id="AJWY01005221">
    <property type="protein sequence ID" value="EKC70220.1"/>
    <property type="molecule type" value="Genomic_DNA"/>
</dbReference>
<sequence length="143" mass="15811">ESIAVEASMVAYEGVVIAAERDAGSLRTMEENASKFGTHNIEIIPEITVEALEKLPTPRLAFIVAQKSTIENDIVTLLKVNPKIKFIIYTLELDILADIKYLMKKHGVDVTEVMQIAVSKVDKNGVFVAQPAPWMITGEVKEK</sequence>
<accession>K1TVG5</accession>
<feature type="non-terminal residue" evidence="1">
    <location>
        <position position="1"/>
    </location>
</feature>
<evidence type="ECO:0000313" key="1">
    <source>
        <dbReference type="EMBL" id="EKC70220.1"/>
    </source>
</evidence>
<gene>
    <name evidence="1" type="ORF">LEA_07893</name>
</gene>
<comment type="caution">
    <text evidence="1">The sequence shown here is derived from an EMBL/GenBank/DDBJ whole genome shotgun (WGS) entry which is preliminary data.</text>
</comment>
<name>K1TVG5_9ZZZZ</name>
<dbReference type="InterPro" id="IPR029063">
    <property type="entry name" value="SAM-dependent_MTases_sf"/>
</dbReference>
<reference evidence="1" key="1">
    <citation type="journal article" date="2013" name="Environ. Microbiol.">
        <title>Microbiota from the distal guts of lean and obese adolescents exhibit partial functional redundancy besides clear differences in community structure.</title>
        <authorList>
            <person name="Ferrer M."/>
            <person name="Ruiz A."/>
            <person name="Lanza F."/>
            <person name="Haange S.B."/>
            <person name="Oberbach A."/>
            <person name="Till H."/>
            <person name="Bargiela R."/>
            <person name="Campoy C."/>
            <person name="Segura M.T."/>
            <person name="Richter M."/>
            <person name="von Bergen M."/>
            <person name="Seifert J."/>
            <person name="Suarez A."/>
        </authorList>
    </citation>
    <scope>NUCLEOTIDE SEQUENCE</scope>
</reference>